<dbReference type="CDD" id="cd00761">
    <property type="entry name" value="Glyco_tranf_GTA_type"/>
    <property type="match status" value="1"/>
</dbReference>
<protein>
    <submittedName>
        <fullName evidence="2">Glycosyltransferase involved in cell wall bisynthesis</fullName>
    </submittedName>
</protein>
<dbReference type="Gene3D" id="3.90.550.10">
    <property type="entry name" value="Spore Coat Polysaccharide Biosynthesis Protein SpsA, Chain A"/>
    <property type="match status" value="1"/>
</dbReference>
<feature type="domain" description="Glycosyltransferase 2-like" evidence="1">
    <location>
        <begin position="12"/>
        <end position="50"/>
    </location>
</feature>
<organism evidence="2">
    <name type="scientific">Candidatus Kentrum sp. FW</name>
    <dbReference type="NCBI Taxonomy" id="2126338"/>
    <lineage>
        <taxon>Bacteria</taxon>
        <taxon>Pseudomonadati</taxon>
        <taxon>Pseudomonadota</taxon>
        <taxon>Gammaproteobacteria</taxon>
        <taxon>Candidatus Kentrum</taxon>
    </lineage>
</organism>
<dbReference type="InterPro" id="IPR001173">
    <property type="entry name" value="Glyco_trans_2-like"/>
</dbReference>
<proteinExistence type="predicted"/>
<dbReference type="PANTHER" id="PTHR22916:SF3">
    <property type="entry name" value="UDP-GLCNAC:BETAGAL BETA-1,3-N-ACETYLGLUCOSAMINYLTRANSFERASE-LIKE PROTEIN 1"/>
    <property type="match status" value="1"/>
</dbReference>
<name>A0A450TYW7_9GAMM</name>
<dbReference type="EMBL" id="CAADFE010000068">
    <property type="protein sequence ID" value="VFJ75066.1"/>
    <property type="molecule type" value="Genomic_DNA"/>
</dbReference>
<accession>A0A450TYW7</accession>
<dbReference type="Pfam" id="PF00535">
    <property type="entry name" value="Glycos_transf_2"/>
    <property type="match status" value="2"/>
</dbReference>
<dbReference type="GO" id="GO:0016758">
    <property type="term" value="F:hexosyltransferase activity"/>
    <property type="evidence" value="ECO:0007669"/>
    <property type="project" value="UniProtKB-ARBA"/>
</dbReference>
<feature type="domain" description="Glycosyltransferase 2-like" evidence="1">
    <location>
        <begin position="80"/>
        <end position="140"/>
    </location>
</feature>
<evidence type="ECO:0000313" key="2">
    <source>
        <dbReference type="EMBL" id="VFJ75066.1"/>
    </source>
</evidence>
<dbReference type="PANTHER" id="PTHR22916">
    <property type="entry name" value="GLYCOSYLTRANSFERASE"/>
    <property type="match status" value="1"/>
</dbReference>
<keyword evidence="2" id="KW-0808">Transferase</keyword>
<dbReference type="SUPFAM" id="SSF53448">
    <property type="entry name" value="Nucleotide-diphospho-sugar transferases"/>
    <property type="match status" value="1"/>
</dbReference>
<gene>
    <name evidence="2" type="ORF">BECKFW1821C_GA0114237_106814</name>
</gene>
<sequence>MHPRIDYSTKVSAIVSSYNRYDSLIQALDGIRKQTYRNIEIIVVNDCSTDPRYYSGRATDVVWLDTEKNTRKIFGYPCLGYVRNKGIEVATGEYIAFLDDDDLWLPDKISRQLTSMVAGGYTMSCTEGLMGDGLFNPEGQYPVYHREHYRSFCQTFFTRHYGGWTGILPDVFDIELIRKHNFIIHSSVIVKREILDKVGLYKEFPLGGVEIDGEFFYEDWELWKRCLAHTDCLHLNSPLVYYDGGLSKKRVSHYFRFLSPGFWKKRS</sequence>
<dbReference type="InterPro" id="IPR029044">
    <property type="entry name" value="Nucleotide-diphossugar_trans"/>
</dbReference>
<reference evidence="2" key="1">
    <citation type="submission" date="2019-02" db="EMBL/GenBank/DDBJ databases">
        <authorList>
            <person name="Gruber-Vodicka R. H."/>
            <person name="Seah K. B. B."/>
        </authorList>
    </citation>
    <scope>NUCLEOTIDE SEQUENCE</scope>
    <source>
        <strain evidence="2">BECK_BZ131</strain>
    </source>
</reference>
<dbReference type="AlphaFoldDB" id="A0A450TYW7"/>
<evidence type="ECO:0000259" key="1">
    <source>
        <dbReference type="Pfam" id="PF00535"/>
    </source>
</evidence>